<evidence type="ECO:0000313" key="3">
    <source>
        <dbReference type="Proteomes" id="UP001054252"/>
    </source>
</evidence>
<dbReference type="PROSITE" id="PS50846">
    <property type="entry name" value="HMA_2"/>
    <property type="match status" value="1"/>
</dbReference>
<gene>
    <name evidence="2" type="ORF">SLEP1_g51089</name>
</gene>
<comment type="caution">
    <text evidence="2">The sequence shown here is derived from an EMBL/GenBank/DDBJ whole genome shotgun (WGS) entry which is preliminary data.</text>
</comment>
<sequence>MNCEKCRTKALKIAAAAEGVTSVALQGPDKDKLVIEGDGVDAACLTKSLRKKLCHAILETVEKIKPKEDKKKEPECKFICCHQPQVDMFKVVPVYEPCQSGGCTIV</sequence>
<dbReference type="PANTHER" id="PTHR46932:SF12">
    <property type="entry name" value="HEAVY METAL-ASSOCIATED ISOPRENYLATED PLANT PROTEIN 47"/>
    <property type="match status" value="1"/>
</dbReference>
<feature type="domain" description="HMA" evidence="1">
    <location>
        <begin position="1"/>
        <end position="61"/>
    </location>
</feature>
<dbReference type="GO" id="GO:0046872">
    <property type="term" value="F:metal ion binding"/>
    <property type="evidence" value="ECO:0007669"/>
    <property type="project" value="InterPro"/>
</dbReference>
<accession>A0AAV5M4M0</accession>
<evidence type="ECO:0000313" key="2">
    <source>
        <dbReference type="EMBL" id="GKV43841.1"/>
    </source>
</evidence>
<dbReference type="InterPro" id="IPR006121">
    <property type="entry name" value="HMA_dom"/>
</dbReference>
<dbReference type="Gene3D" id="3.30.70.100">
    <property type="match status" value="1"/>
</dbReference>
<dbReference type="PANTHER" id="PTHR46932">
    <property type="entry name" value="HEAVY METAL-ASSOCIATED ISOPRENYLATED PLANT PROTEIN 47"/>
    <property type="match status" value="1"/>
</dbReference>
<keyword evidence="3" id="KW-1185">Reference proteome</keyword>
<evidence type="ECO:0000259" key="1">
    <source>
        <dbReference type="PROSITE" id="PS50846"/>
    </source>
</evidence>
<reference evidence="2 3" key="1">
    <citation type="journal article" date="2021" name="Commun. Biol.">
        <title>The genome of Shorea leprosula (Dipterocarpaceae) highlights the ecological relevance of drought in aseasonal tropical rainforests.</title>
        <authorList>
            <person name="Ng K.K.S."/>
            <person name="Kobayashi M.J."/>
            <person name="Fawcett J.A."/>
            <person name="Hatakeyama M."/>
            <person name="Paape T."/>
            <person name="Ng C.H."/>
            <person name="Ang C.C."/>
            <person name="Tnah L.H."/>
            <person name="Lee C.T."/>
            <person name="Nishiyama T."/>
            <person name="Sese J."/>
            <person name="O'Brien M.J."/>
            <person name="Copetti D."/>
            <person name="Mohd Noor M.I."/>
            <person name="Ong R.C."/>
            <person name="Putra M."/>
            <person name="Sireger I.Z."/>
            <person name="Indrioko S."/>
            <person name="Kosugi Y."/>
            <person name="Izuno A."/>
            <person name="Isagi Y."/>
            <person name="Lee S.L."/>
            <person name="Shimizu K.K."/>
        </authorList>
    </citation>
    <scope>NUCLEOTIDE SEQUENCE [LARGE SCALE GENOMIC DNA]</scope>
    <source>
        <strain evidence="2">214</strain>
    </source>
</reference>
<dbReference type="AlphaFoldDB" id="A0AAV5M4M0"/>
<dbReference type="EMBL" id="BPVZ01000173">
    <property type="protein sequence ID" value="GKV43841.1"/>
    <property type="molecule type" value="Genomic_DNA"/>
</dbReference>
<dbReference type="InterPro" id="IPR042885">
    <property type="entry name" value="HIPP47/16"/>
</dbReference>
<organism evidence="2 3">
    <name type="scientific">Rubroshorea leprosula</name>
    <dbReference type="NCBI Taxonomy" id="152421"/>
    <lineage>
        <taxon>Eukaryota</taxon>
        <taxon>Viridiplantae</taxon>
        <taxon>Streptophyta</taxon>
        <taxon>Embryophyta</taxon>
        <taxon>Tracheophyta</taxon>
        <taxon>Spermatophyta</taxon>
        <taxon>Magnoliopsida</taxon>
        <taxon>eudicotyledons</taxon>
        <taxon>Gunneridae</taxon>
        <taxon>Pentapetalae</taxon>
        <taxon>rosids</taxon>
        <taxon>malvids</taxon>
        <taxon>Malvales</taxon>
        <taxon>Dipterocarpaceae</taxon>
        <taxon>Rubroshorea</taxon>
    </lineage>
</organism>
<dbReference type="Proteomes" id="UP001054252">
    <property type="component" value="Unassembled WGS sequence"/>
</dbReference>
<proteinExistence type="predicted"/>
<protein>
    <recommendedName>
        <fullName evidence="1">HMA domain-containing protein</fullName>
    </recommendedName>
</protein>
<name>A0AAV5M4M0_9ROSI</name>